<comment type="caution">
    <text evidence="1">The sequence shown here is derived from an EMBL/GenBank/DDBJ whole genome shotgun (WGS) entry which is preliminary data.</text>
</comment>
<gene>
    <name evidence="1" type="ORF">HMPREF1576_00028</name>
</gene>
<evidence type="ECO:0000313" key="2">
    <source>
        <dbReference type="Proteomes" id="UP000014601"/>
    </source>
</evidence>
<organism evidence="1 2">
    <name type="scientific">Gardnerella pickettii JCP7719</name>
    <dbReference type="NCBI Taxonomy" id="1261061"/>
    <lineage>
        <taxon>Bacteria</taxon>
        <taxon>Bacillati</taxon>
        <taxon>Actinomycetota</taxon>
        <taxon>Actinomycetes</taxon>
        <taxon>Bifidobacteriales</taxon>
        <taxon>Bifidobacteriaceae</taxon>
        <taxon>Gardnerella</taxon>
        <taxon>Gardnerella pickettii</taxon>
    </lineage>
</organism>
<sequence length="70" mass="8090">MSVRDTRSDLHSLRARERCDAFCTTFHQKMVQTREKSSAFCTKFDLKHVQKAENRSRATLCCNSRAILPA</sequence>
<proteinExistence type="predicted"/>
<name>S4H7C4_9BIFI</name>
<evidence type="ECO:0000313" key="1">
    <source>
        <dbReference type="EMBL" id="EPI52164.1"/>
    </source>
</evidence>
<reference evidence="1 2" key="1">
    <citation type="submission" date="2013-06" db="EMBL/GenBank/DDBJ databases">
        <authorList>
            <person name="Weinstock G."/>
            <person name="Sodergren E."/>
            <person name="Lobos E.A."/>
            <person name="Fulton L."/>
            <person name="Fulton R."/>
            <person name="Courtney L."/>
            <person name="Fronick C."/>
            <person name="O'Laughlin M."/>
            <person name="Godfrey J."/>
            <person name="Wilson R.M."/>
            <person name="Miner T."/>
            <person name="Farmer C."/>
            <person name="Delehaunty K."/>
            <person name="Cordes M."/>
            <person name="Minx P."/>
            <person name="Tomlinson C."/>
            <person name="Chen J."/>
            <person name="Wollam A."/>
            <person name="Pepin K.H."/>
            <person name="Bhonagiri V."/>
            <person name="Zhang X."/>
            <person name="Warren W."/>
            <person name="Mitreva M."/>
            <person name="Mardis E.R."/>
            <person name="Wilson R.K."/>
        </authorList>
    </citation>
    <scope>NUCLEOTIDE SEQUENCE [LARGE SCALE GENOMIC DNA]</scope>
    <source>
        <strain evidence="1 2">JCP7719</strain>
    </source>
</reference>
<dbReference type="EMBL" id="ATJO01000002">
    <property type="protein sequence ID" value="EPI52164.1"/>
    <property type="molecule type" value="Genomic_DNA"/>
</dbReference>
<dbReference type="AlphaFoldDB" id="S4H7C4"/>
<dbReference type="Proteomes" id="UP000014601">
    <property type="component" value="Unassembled WGS sequence"/>
</dbReference>
<protein>
    <submittedName>
        <fullName evidence="1">Uncharacterized protein</fullName>
    </submittedName>
</protein>
<dbReference type="HOGENOM" id="CLU_2752051_0_0_11"/>
<accession>S4H7C4</accession>